<dbReference type="EMBL" id="BQNB010012589">
    <property type="protein sequence ID" value="GJT05471.1"/>
    <property type="molecule type" value="Genomic_DNA"/>
</dbReference>
<comment type="caution">
    <text evidence="1">The sequence shown here is derived from an EMBL/GenBank/DDBJ whole genome shotgun (WGS) entry which is preliminary data.</text>
</comment>
<proteinExistence type="predicted"/>
<dbReference type="Proteomes" id="UP001151760">
    <property type="component" value="Unassembled WGS sequence"/>
</dbReference>
<evidence type="ECO:0000313" key="2">
    <source>
        <dbReference type="Proteomes" id="UP001151760"/>
    </source>
</evidence>
<reference evidence="1" key="2">
    <citation type="submission" date="2022-01" db="EMBL/GenBank/DDBJ databases">
        <authorList>
            <person name="Yamashiro T."/>
            <person name="Shiraishi A."/>
            <person name="Satake H."/>
            <person name="Nakayama K."/>
        </authorList>
    </citation>
    <scope>NUCLEOTIDE SEQUENCE</scope>
</reference>
<evidence type="ECO:0000313" key="1">
    <source>
        <dbReference type="EMBL" id="GJT05471.1"/>
    </source>
</evidence>
<name>A0ABQ5AT85_9ASTR</name>
<protein>
    <submittedName>
        <fullName evidence="1">Uncharacterized protein</fullName>
    </submittedName>
</protein>
<gene>
    <name evidence="1" type="ORF">Tco_0839933</name>
</gene>
<organism evidence="1 2">
    <name type="scientific">Tanacetum coccineum</name>
    <dbReference type="NCBI Taxonomy" id="301880"/>
    <lineage>
        <taxon>Eukaryota</taxon>
        <taxon>Viridiplantae</taxon>
        <taxon>Streptophyta</taxon>
        <taxon>Embryophyta</taxon>
        <taxon>Tracheophyta</taxon>
        <taxon>Spermatophyta</taxon>
        <taxon>Magnoliopsida</taxon>
        <taxon>eudicotyledons</taxon>
        <taxon>Gunneridae</taxon>
        <taxon>Pentapetalae</taxon>
        <taxon>asterids</taxon>
        <taxon>campanulids</taxon>
        <taxon>Asterales</taxon>
        <taxon>Asteraceae</taxon>
        <taxon>Asteroideae</taxon>
        <taxon>Anthemideae</taxon>
        <taxon>Anthemidinae</taxon>
        <taxon>Tanacetum</taxon>
    </lineage>
</organism>
<sequence length="72" mass="7477">MGGVVDGSGGWQGDGDGVLGQAVSYSPWPDGHTVIAVTTAPRFQFSFPQTIEWSSDTPSWPLKSKAIAAATP</sequence>
<keyword evidence="2" id="KW-1185">Reference proteome</keyword>
<accession>A0ABQ5AT85</accession>
<reference evidence="1" key="1">
    <citation type="journal article" date="2022" name="Int. J. Mol. Sci.">
        <title>Draft Genome of Tanacetum Coccineum: Genomic Comparison of Closely Related Tanacetum-Family Plants.</title>
        <authorList>
            <person name="Yamashiro T."/>
            <person name="Shiraishi A."/>
            <person name="Nakayama K."/>
            <person name="Satake H."/>
        </authorList>
    </citation>
    <scope>NUCLEOTIDE SEQUENCE</scope>
</reference>